<dbReference type="OrthoDB" id="9796545at2"/>
<sequence length="97" mass="11286">MSRTKSPRILSSVVQDVCRTLGMNKAIDDFRTVQIWKEVVGTTIAEITLVERYTDGKLFVRVKSAPWRMELNYRKTEIKNKLNVAIGKEIIEEIIFR</sequence>
<protein>
    <recommendedName>
        <fullName evidence="3">DUF721 domain-containing protein</fullName>
    </recommendedName>
</protein>
<dbReference type="PANTHER" id="PTHR36456">
    <property type="entry name" value="UPF0232 PROTEIN SCO3875"/>
    <property type="match status" value="1"/>
</dbReference>
<dbReference type="AlphaFoldDB" id="A1BCH4"/>
<evidence type="ECO:0008006" key="3">
    <source>
        <dbReference type="Google" id="ProtNLM"/>
    </source>
</evidence>
<gene>
    <name evidence="1" type="ordered locus">Cpha266_0004</name>
</gene>
<reference evidence="1 2" key="1">
    <citation type="submission" date="2006-12" db="EMBL/GenBank/DDBJ databases">
        <title>Complete sequence of Chlorobium phaeobacteroides DSM 266.</title>
        <authorList>
            <consortium name="US DOE Joint Genome Institute"/>
            <person name="Copeland A."/>
            <person name="Lucas S."/>
            <person name="Lapidus A."/>
            <person name="Barry K."/>
            <person name="Detter J.C."/>
            <person name="Glavina del Rio T."/>
            <person name="Hammon N."/>
            <person name="Israni S."/>
            <person name="Pitluck S."/>
            <person name="Goltsman E."/>
            <person name="Schmutz J."/>
            <person name="Larimer F."/>
            <person name="Land M."/>
            <person name="Hauser L."/>
            <person name="Mikhailova N."/>
            <person name="Li T."/>
            <person name="Overmann J."/>
            <person name="Bryant D.A."/>
            <person name="Richardson P."/>
        </authorList>
    </citation>
    <scope>NUCLEOTIDE SEQUENCE [LARGE SCALE GENOMIC DNA]</scope>
    <source>
        <strain evidence="1 2">DSM 266</strain>
    </source>
</reference>
<dbReference type="KEGG" id="cph:Cpha266_0004"/>
<evidence type="ECO:0000313" key="2">
    <source>
        <dbReference type="Proteomes" id="UP000008701"/>
    </source>
</evidence>
<evidence type="ECO:0000313" key="1">
    <source>
        <dbReference type="EMBL" id="ABL64081.1"/>
    </source>
</evidence>
<dbReference type="EMBL" id="CP000492">
    <property type="protein sequence ID" value="ABL64081.1"/>
    <property type="molecule type" value="Genomic_DNA"/>
</dbReference>
<dbReference type="PANTHER" id="PTHR36456:SF1">
    <property type="entry name" value="UPF0232 PROTEIN SCO3875"/>
    <property type="match status" value="1"/>
</dbReference>
<proteinExistence type="predicted"/>
<dbReference type="RefSeq" id="WP_011743924.1">
    <property type="nucleotide sequence ID" value="NC_008639.1"/>
</dbReference>
<accession>A1BCH4</accession>
<dbReference type="HOGENOM" id="CLU_160523_3_2_10"/>
<name>A1BCH4_CHLPD</name>
<dbReference type="Proteomes" id="UP000008701">
    <property type="component" value="Chromosome"/>
</dbReference>
<organism evidence="1 2">
    <name type="scientific">Chlorobium phaeobacteroides (strain DSM 266 / SMG 266 / 2430)</name>
    <dbReference type="NCBI Taxonomy" id="290317"/>
    <lineage>
        <taxon>Bacteria</taxon>
        <taxon>Pseudomonadati</taxon>
        <taxon>Chlorobiota</taxon>
        <taxon>Chlorobiia</taxon>
        <taxon>Chlorobiales</taxon>
        <taxon>Chlorobiaceae</taxon>
        <taxon>Chlorobium/Pelodictyon group</taxon>
        <taxon>Chlorobium</taxon>
    </lineage>
</organism>
<dbReference type="InterPro" id="IPR007922">
    <property type="entry name" value="DciA-like"/>
</dbReference>
<keyword evidence="2" id="KW-1185">Reference proteome</keyword>
<dbReference type="eggNOG" id="COG5512">
    <property type="taxonomic scope" value="Bacteria"/>
</dbReference>
<dbReference type="Pfam" id="PF05258">
    <property type="entry name" value="DciA"/>
    <property type="match status" value="1"/>
</dbReference>
<dbReference type="STRING" id="290317.Cpha266_0004"/>